<dbReference type="AlphaFoldDB" id="A0AAV4C5W6"/>
<dbReference type="PANTHER" id="PTHR10773:SF19">
    <property type="match status" value="1"/>
</dbReference>
<organism evidence="1 2">
    <name type="scientific">Plakobranchus ocellatus</name>
    <dbReference type="NCBI Taxonomy" id="259542"/>
    <lineage>
        <taxon>Eukaryota</taxon>
        <taxon>Metazoa</taxon>
        <taxon>Spiralia</taxon>
        <taxon>Lophotrochozoa</taxon>
        <taxon>Mollusca</taxon>
        <taxon>Gastropoda</taxon>
        <taxon>Heterobranchia</taxon>
        <taxon>Euthyneura</taxon>
        <taxon>Panpulmonata</taxon>
        <taxon>Sacoglossa</taxon>
        <taxon>Placobranchoidea</taxon>
        <taxon>Plakobranchidae</taxon>
        <taxon>Plakobranchus</taxon>
    </lineage>
</organism>
<gene>
    <name evidence="1" type="ORF">PoB_005316200</name>
</gene>
<proteinExistence type="predicted"/>
<dbReference type="Proteomes" id="UP000735302">
    <property type="component" value="Unassembled WGS sequence"/>
</dbReference>
<accession>A0AAV4C5W6</accession>
<evidence type="ECO:0000313" key="2">
    <source>
        <dbReference type="Proteomes" id="UP000735302"/>
    </source>
</evidence>
<keyword evidence="2" id="KW-1185">Reference proteome</keyword>
<protein>
    <submittedName>
        <fullName evidence="1">Uncharacterized protein</fullName>
    </submittedName>
</protein>
<comment type="caution">
    <text evidence="1">The sequence shown here is derived from an EMBL/GenBank/DDBJ whole genome shotgun (WGS) entry which is preliminary data.</text>
</comment>
<name>A0AAV4C5W6_9GAST</name>
<reference evidence="1 2" key="1">
    <citation type="journal article" date="2021" name="Elife">
        <title>Chloroplast acquisition without the gene transfer in kleptoplastic sea slugs, Plakobranchus ocellatus.</title>
        <authorList>
            <person name="Maeda T."/>
            <person name="Takahashi S."/>
            <person name="Yoshida T."/>
            <person name="Shimamura S."/>
            <person name="Takaki Y."/>
            <person name="Nagai Y."/>
            <person name="Toyoda A."/>
            <person name="Suzuki Y."/>
            <person name="Arimoto A."/>
            <person name="Ishii H."/>
            <person name="Satoh N."/>
            <person name="Nishiyama T."/>
            <person name="Hasebe M."/>
            <person name="Maruyama T."/>
            <person name="Minagawa J."/>
            <person name="Obokata J."/>
            <person name="Shigenobu S."/>
        </authorList>
    </citation>
    <scope>NUCLEOTIDE SEQUENCE [LARGE SCALE GENOMIC DNA]</scope>
</reference>
<sequence>MWLLYLGQNEPEEKNKYCTGKKADMRPKVHYSLYKGLFFSEFNLGFGRPKSDTCLNCDRIHTQLNNPDISEELKSKLSNEKDLHLRKAQSAYNLLSEKSLKAKNGLCDVFTFDFQQNLPSPVLTTSDIFYSRQMWTDNFGMHDCFNNDGIMHLWNENEAGRGSSEVCSALKKTLLA</sequence>
<dbReference type="EMBL" id="BLXT01005852">
    <property type="protein sequence ID" value="GFO26657.1"/>
    <property type="molecule type" value="Genomic_DNA"/>
</dbReference>
<dbReference type="PANTHER" id="PTHR10773">
    <property type="entry name" value="DNA-DIRECTED RNA POLYMERASES I, II, AND III SUBUNIT RPABC2"/>
    <property type="match status" value="1"/>
</dbReference>
<evidence type="ECO:0000313" key="1">
    <source>
        <dbReference type="EMBL" id="GFO26657.1"/>
    </source>
</evidence>